<accession>A0AAV4TG80</accession>
<name>A0AAV4TG80_CAEEX</name>
<reference evidence="1 2" key="1">
    <citation type="submission" date="2021-06" db="EMBL/GenBank/DDBJ databases">
        <title>Caerostris extrusa draft genome.</title>
        <authorList>
            <person name="Kono N."/>
            <person name="Arakawa K."/>
        </authorList>
    </citation>
    <scope>NUCLEOTIDE SEQUENCE [LARGE SCALE GENOMIC DNA]</scope>
</reference>
<organism evidence="1 2">
    <name type="scientific">Caerostris extrusa</name>
    <name type="common">Bark spider</name>
    <name type="synonym">Caerostris bankana</name>
    <dbReference type="NCBI Taxonomy" id="172846"/>
    <lineage>
        <taxon>Eukaryota</taxon>
        <taxon>Metazoa</taxon>
        <taxon>Ecdysozoa</taxon>
        <taxon>Arthropoda</taxon>
        <taxon>Chelicerata</taxon>
        <taxon>Arachnida</taxon>
        <taxon>Araneae</taxon>
        <taxon>Araneomorphae</taxon>
        <taxon>Entelegynae</taxon>
        <taxon>Araneoidea</taxon>
        <taxon>Araneidae</taxon>
        <taxon>Caerostris</taxon>
    </lineage>
</organism>
<sequence length="107" mass="12427">MQMRFTFQTTSPDTISESMQAVRESAAKCSEAARPDLPRHAHTILAEDPVWNKRDRRASAPSSSSRRILFGEKCTQDANEYDTEIAARARHLRRSFDEYPMQMRFKF</sequence>
<comment type="caution">
    <text evidence="1">The sequence shown here is derived from an EMBL/GenBank/DDBJ whole genome shotgun (WGS) entry which is preliminary data.</text>
</comment>
<evidence type="ECO:0000313" key="1">
    <source>
        <dbReference type="EMBL" id="GIY43775.1"/>
    </source>
</evidence>
<proteinExistence type="predicted"/>
<dbReference type="AlphaFoldDB" id="A0AAV4TG80"/>
<protein>
    <submittedName>
        <fullName evidence="1">Uncharacterized protein</fullName>
    </submittedName>
</protein>
<gene>
    <name evidence="1" type="ORF">CEXT_14041</name>
</gene>
<dbReference type="Proteomes" id="UP001054945">
    <property type="component" value="Unassembled WGS sequence"/>
</dbReference>
<dbReference type="EMBL" id="BPLR01011029">
    <property type="protein sequence ID" value="GIY43775.1"/>
    <property type="molecule type" value="Genomic_DNA"/>
</dbReference>
<keyword evidence="2" id="KW-1185">Reference proteome</keyword>
<evidence type="ECO:0000313" key="2">
    <source>
        <dbReference type="Proteomes" id="UP001054945"/>
    </source>
</evidence>